<reference evidence="1 2" key="1">
    <citation type="submission" date="2018-11" db="EMBL/GenBank/DDBJ databases">
        <authorList>
            <consortium name="Pathogen Informatics"/>
        </authorList>
    </citation>
    <scope>NUCLEOTIDE SEQUENCE [LARGE SCALE GENOMIC DNA]</scope>
</reference>
<evidence type="ECO:0000313" key="2">
    <source>
        <dbReference type="Proteomes" id="UP000270094"/>
    </source>
</evidence>
<dbReference type="OrthoDB" id="5842130at2759"/>
<accession>A0A3P7JZI1</accession>
<dbReference type="AlphaFoldDB" id="A0A3P7JZI1"/>
<protein>
    <submittedName>
        <fullName evidence="1">Uncharacterized protein</fullName>
    </submittedName>
</protein>
<organism evidence="1 2">
    <name type="scientific">Strongylus vulgaris</name>
    <name type="common">Blood worm</name>
    <dbReference type="NCBI Taxonomy" id="40348"/>
    <lineage>
        <taxon>Eukaryota</taxon>
        <taxon>Metazoa</taxon>
        <taxon>Ecdysozoa</taxon>
        <taxon>Nematoda</taxon>
        <taxon>Chromadorea</taxon>
        <taxon>Rhabditida</taxon>
        <taxon>Rhabditina</taxon>
        <taxon>Rhabditomorpha</taxon>
        <taxon>Strongyloidea</taxon>
        <taxon>Strongylidae</taxon>
        <taxon>Strongylus</taxon>
    </lineage>
</organism>
<evidence type="ECO:0000313" key="1">
    <source>
        <dbReference type="EMBL" id="VDM84394.1"/>
    </source>
</evidence>
<dbReference type="Proteomes" id="UP000270094">
    <property type="component" value="Unassembled WGS sequence"/>
</dbReference>
<sequence length="96" mass="10385">MRTAIERQQQGIQNLRSAPVNDFEIASLEPQMQQMVSKLARVVNTPSLLDLDSAKAANLMNGLASLRSVLPPSRADFNARFRSGGAASMISQALSQ</sequence>
<keyword evidence="2" id="KW-1185">Reference proteome</keyword>
<dbReference type="EMBL" id="UYYB01129851">
    <property type="protein sequence ID" value="VDM84394.1"/>
    <property type="molecule type" value="Genomic_DNA"/>
</dbReference>
<name>A0A3P7JZI1_STRVU</name>
<gene>
    <name evidence="1" type="ORF">SVUK_LOCUS19392</name>
</gene>
<feature type="non-terminal residue" evidence="1">
    <location>
        <position position="96"/>
    </location>
</feature>
<proteinExistence type="predicted"/>